<sequence length="50" mass="5440">LHVDHSSNQQGSGVEIILEGLDQILVEQLICFGFKASNNKAKYEALLVGL</sequence>
<evidence type="ECO:0000313" key="1">
    <source>
        <dbReference type="EMBL" id="KYP41376.1"/>
    </source>
</evidence>
<name>A0A151RFP7_CAJCA</name>
<proteinExistence type="predicted"/>
<protein>
    <recommendedName>
        <fullName evidence="3">RNase H type-1 domain-containing protein</fullName>
    </recommendedName>
</protein>
<dbReference type="Proteomes" id="UP000075243">
    <property type="component" value="Unassembled WGS sequence"/>
</dbReference>
<dbReference type="EMBL" id="KQ483776">
    <property type="protein sequence ID" value="KYP41376.1"/>
    <property type="molecule type" value="Genomic_DNA"/>
</dbReference>
<keyword evidence="2" id="KW-1185">Reference proteome</keyword>
<accession>A0A151RFP7</accession>
<evidence type="ECO:0008006" key="3">
    <source>
        <dbReference type="Google" id="ProtNLM"/>
    </source>
</evidence>
<dbReference type="Gramene" id="C.cajan_35633.t">
    <property type="protein sequence ID" value="C.cajan_35633.t.cds1"/>
    <property type="gene ID" value="C.cajan_35633"/>
</dbReference>
<gene>
    <name evidence="1" type="ORF">KK1_037249</name>
</gene>
<dbReference type="AlphaFoldDB" id="A0A151RFP7"/>
<feature type="non-terminal residue" evidence="1">
    <location>
        <position position="1"/>
    </location>
</feature>
<evidence type="ECO:0000313" key="2">
    <source>
        <dbReference type="Proteomes" id="UP000075243"/>
    </source>
</evidence>
<reference evidence="1" key="1">
    <citation type="journal article" date="2012" name="Nat. Biotechnol.">
        <title>Draft genome sequence of pigeonpea (Cajanus cajan), an orphan legume crop of resource-poor farmers.</title>
        <authorList>
            <person name="Varshney R.K."/>
            <person name="Chen W."/>
            <person name="Li Y."/>
            <person name="Bharti A.K."/>
            <person name="Saxena R.K."/>
            <person name="Schlueter J.A."/>
            <person name="Donoghue M.T."/>
            <person name="Azam S."/>
            <person name="Fan G."/>
            <person name="Whaley A.M."/>
            <person name="Farmer A.D."/>
            <person name="Sheridan J."/>
            <person name="Iwata A."/>
            <person name="Tuteja R."/>
            <person name="Penmetsa R.V."/>
            <person name="Wu W."/>
            <person name="Upadhyaya H.D."/>
            <person name="Yang S.P."/>
            <person name="Shah T."/>
            <person name="Saxena K.B."/>
            <person name="Michael T."/>
            <person name="McCombie W.R."/>
            <person name="Yang B."/>
            <person name="Zhang G."/>
            <person name="Yang H."/>
            <person name="Wang J."/>
            <person name="Spillane C."/>
            <person name="Cook D.R."/>
            <person name="May G.D."/>
            <person name="Xu X."/>
            <person name="Jackson S.A."/>
        </authorList>
    </citation>
    <scope>NUCLEOTIDE SEQUENCE [LARGE SCALE GENOMIC DNA]</scope>
</reference>
<organism evidence="1 2">
    <name type="scientific">Cajanus cajan</name>
    <name type="common">Pigeon pea</name>
    <name type="synonym">Cajanus indicus</name>
    <dbReference type="NCBI Taxonomy" id="3821"/>
    <lineage>
        <taxon>Eukaryota</taxon>
        <taxon>Viridiplantae</taxon>
        <taxon>Streptophyta</taxon>
        <taxon>Embryophyta</taxon>
        <taxon>Tracheophyta</taxon>
        <taxon>Spermatophyta</taxon>
        <taxon>Magnoliopsida</taxon>
        <taxon>eudicotyledons</taxon>
        <taxon>Gunneridae</taxon>
        <taxon>Pentapetalae</taxon>
        <taxon>rosids</taxon>
        <taxon>fabids</taxon>
        <taxon>Fabales</taxon>
        <taxon>Fabaceae</taxon>
        <taxon>Papilionoideae</taxon>
        <taxon>50 kb inversion clade</taxon>
        <taxon>NPAAA clade</taxon>
        <taxon>indigoferoid/millettioid clade</taxon>
        <taxon>Phaseoleae</taxon>
        <taxon>Cajanus</taxon>
    </lineage>
</organism>